<dbReference type="GO" id="GO:0004560">
    <property type="term" value="F:alpha-L-fucosidase activity"/>
    <property type="evidence" value="ECO:0007669"/>
    <property type="project" value="InterPro"/>
</dbReference>
<accession>A0A4U1CFI7</accession>
<keyword evidence="5" id="KW-0378">Hydrolase</keyword>
<evidence type="ECO:0000256" key="5">
    <source>
        <dbReference type="ARBA" id="ARBA00022801"/>
    </source>
</evidence>
<evidence type="ECO:0000259" key="9">
    <source>
        <dbReference type="Pfam" id="PF01120"/>
    </source>
</evidence>
<feature type="chain" id="PRO_5020798546" description="alpha-L-fucosidase" evidence="8">
    <location>
        <begin position="20"/>
        <end position="441"/>
    </location>
</feature>
<evidence type="ECO:0000256" key="3">
    <source>
        <dbReference type="ARBA" id="ARBA00012662"/>
    </source>
</evidence>
<dbReference type="Proteomes" id="UP000309488">
    <property type="component" value="Unassembled WGS sequence"/>
</dbReference>
<gene>
    <name evidence="10" type="ORF">FA048_16810</name>
</gene>
<dbReference type="AlphaFoldDB" id="A0A4U1CFI7"/>
<evidence type="ECO:0000256" key="2">
    <source>
        <dbReference type="ARBA" id="ARBA00007951"/>
    </source>
</evidence>
<feature type="site" description="May be important for catalysis" evidence="7">
    <location>
        <position position="284"/>
    </location>
</feature>
<feature type="domain" description="Glycoside hydrolase family 29 N-terminal" evidence="9">
    <location>
        <begin position="19"/>
        <end position="352"/>
    </location>
</feature>
<dbReference type="Pfam" id="PF01120">
    <property type="entry name" value="Alpha_L_fucos"/>
    <property type="match status" value="1"/>
</dbReference>
<dbReference type="PRINTS" id="PR00741">
    <property type="entry name" value="GLHYDRLASE29"/>
</dbReference>
<dbReference type="GO" id="GO:0016139">
    <property type="term" value="P:glycoside catabolic process"/>
    <property type="evidence" value="ECO:0007669"/>
    <property type="project" value="TreeGrafter"/>
</dbReference>
<dbReference type="GO" id="GO:0005764">
    <property type="term" value="C:lysosome"/>
    <property type="evidence" value="ECO:0007669"/>
    <property type="project" value="TreeGrafter"/>
</dbReference>
<evidence type="ECO:0000256" key="1">
    <source>
        <dbReference type="ARBA" id="ARBA00004071"/>
    </source>
</evidence>
<dbReference type="Gene3D" id="2.60.40.1180">
    <property type="entry name" value="Golgi alpha-mannosidase II"/>
    <property type="match status" value="1"/>
</dbReference>
<comment type="similarity">
    <text evidence="2">Belongs to the glycosyl hydrolase 29 family.</text>
</comment>
<dbReference type="InterPro" id="IPR017853">
    <property type="entry name" value="GH"/>
</dbReference>
<dbReference type="PANTHER" id="PTHR10030">
    <property type="entry name" value="ALPHA-L-FUCOSIDASE"/>
    <property type="match status" value="1"/>
</dbReference>
<dbReference type="RefSeq" id="WP_136843302.1">
    <property type="nucleotide sequence ID" value="NZ_SWBR01000005.1"/>
</dbReference>
<feature type="signal peptide" evidence="8">
    <location>
        <begin position="1"/>
        <end position="19"/>
    </location>
</feature>
<sequence length="441" mass="50588">MKKIFCIAFLLIIAVEVFAQYTPTESNLQNRKWFSDSKFGLFIHWGPFSIPGAGEWVMNERKIKATSYTQLQDFFNPTSFDAAQFVTMAKNAGMKYITLITRHHDGFSMWDTKYSDFNIMNTPYKKDIVKMVADECHKQGIKLFLYYSLLDWRRDDYPYETGRTGQGSGRTAKSNYASYLQFMKNQLTELLTNYGEIGGIWFDGHWDQTQPEGAADRSSRIDWKYDEIYGLIHKLQPQCMIGNNHHLTPFVGEDFQMFERDLPGENKSGLSFQEASDKLPLETCETLNNSWGYNIKDDSFKTQKQLVDYLVKAAGLGSNFLLNIGPMPNGKIQPEFIDRLNGMGKWLSIYGESIYGTKAGYLKPQDWGCITQKGNKMYIHVLKNTETTINLPKFPNKKIIKAYLLKDKSVVKSTLTNQNVQLTITPNQTTLDEVIVLETAN</sequence>
<dbReference type="InterPro" id="IPR000933">
    <property type="entry name" value="Glyco_hydro_29"/>
</dbReference>
<proteinExistence type="inferred from homology"/>
<keyword evidence="6" id="KW-0326">Glycosidase</keyword>
<protein>
    <recommendedName>
        <fullName evidence="3">alpha-L-fucosidase</fullName>
        <ecNumber evidence="3">3.2.1.51</ecNumber>
    </recommendedName>
</protein>
<dbReference type="SUPFAM" id="SSF51445">
    <property type="entry name" value="(Trans)glycosidases"/>
    <property type="match status" value="1"/>
</dbReference>
<dbReference type="SMART" id="SM00812">
    <property type="entry name" value="Alpha_L_fucos"/>
    <property type="match status" value="1"/>
</dbReference>
<evidence type="ECO:0000313" key="11">
    <source>
        <dbReference type="Proteomes" id="UP000309488"/>
    </source>
</evidence>
<evidence type="ECO:0000256" key="4">
    <source>
        <dbReference type="ARBA" id="ARBA00022729"/>
    </source>
</evidence>
<comment type="caution">
    <text evidence="10">The sequence shown here is derived from an EMBL/GenBank/DDBJ whole genome shotgun (WGS) entry which is preliminary data.</text>
</comment>
<dbReference type="GO" id="GO:0006004">
    <property type="term" value="P:fucose metabolic process"/>
    <property type="evidence" value="ECO:0007669"/>
    <property type="project" value="InterPro"/>
</dbReference>
<dbReference type="InterPro" id="IPR016286">
    <property type="entry name" value="FUC_metazoa-typ"/>
</dbReference>
<dbReference type="PANTHER" id="PTHR10030:SF37">
    <property type="entry name" value="ALPHA-L-FUCOSIDASE-RELATED"/>
    <property type="match status" value="1"/>
</dbReference>
<name>A0A4U1CFI7_9SPHI</name>
<dbReference type="Gene3D" id="3.20.20.80">
    <property type="entry name" value="Glycosidases"/>
    <property type="match status" value="1"/>
</dbReference>
<evidence type="ECO:0000256" key="8">
    <source>
        <dbReference type="SAM" id="SignalP"/>
    </source>
</evidence>
<dbReference type="InterPro" id="IPR057739">
    <property type="entry name" value="Glyco_hydro_29_N"/>
</dbReference>
<dbReference type="EMBL" id="SWBR01000005">
    <property type="protein sequence ID" value="TKC05389.1"/>
    <property type="molecule type" value="Genomic_DNA"/>
</dbReference>
<evidence type="ECO:0000256" key="7">
    <source>
        <dbReference type="PIRSR" id="PIRSR001092-1"/>
    </source>
</evidence>
<evidence type="ECO:0000313" key="10">
    <source>
        <dbReference type="EMBL" id="TKC05389.1"/>
    </source>
</evidence>
<comment type="function">
    <text evidence="1">Alpha-L-fucosidase is responsible for hydrolyzing the alpha-1,6-linked fucose joined to the reducing-end N-acetylglucosamine of the carbohydrate moieties of glycoproteins.</text>
</comment>
<organism evidence="10 11">
    <name type="scientific">Pedobacter polaris</name>
    <dbReference type="NCBI Taxonomy" id="2571273"/>
    <lineage>
        <taxon>Bacteria</taxon>
        <taxon>Pseudomonadati</taxon>
        <taxon>Bacteroidota</taxon>
        <taxon>Sphingobacteriia</taxon>
        <taxon>Sphingobacteriales</taxon>
        <taxon>Sphingobacteriaceae</taxon>
        <taxon>Pedobacter</taxon>
    </lineage>
</organism>
<reference evidence="10 11" key="1">
    <citation type="submission" date="2019-04" db="EMBL/GenBank/DDBJ databases">
        <title>Pedobacter sp. RP-3-22 sp. nov., isolated from Arctic soil.</title>
        <authorList>
            <person name="Dahal R.H."/>
            <person name="Kim D.-U."/>
        </authorList>
    </citation>
    <scope>NUCLEOTIDE SEQUENCE [LARGE SCALE GENOMIC DNA]</scope>
    <source>
        <strain evidence="10 11">RP-3-22</strain>
    </source>
</reference>
<dbReference type="EC" id="3.2.1.51" evidence="3"/>
<dbReference type="OrthoDB" id="107551at2"/>
<keyword evidence="4 8" id="KW-0732">Signal</keyword>
<dbReference type="InterPro" id="IPR013780">
    <property type="entry name" value="Glyco_hydro_b"/>
</dbReference>
<keyword evidence="11" id="KW-1185">Reference proteome</keyword>
<evidence type="ECO:0000256" key="6">
    <source>
        <dbReference type="ARBA" id="ARBA00023295"/>
    </source>
</evidence>
<dbReference type="PIRSF" id="PIRSF001092">
    <property type="entry name" value="Alpha-L-fucosidase"/>
    <property type="match status" value="1"/>
</dbReference>